<dbReference type="InterPro" id="IPR002762">
    <property type="entry name" value="CbiX-like"/>
</dbReference>
<gene>
    <name evidence="3" type="ORF">ACFSJC_09130</name>
</gene>
<keyword evidence="2" id="KW-0456">Lyase</keyword>
<organism evidence="3 4">
    <name type="scientific">Thiorhodococcus fuscus</name>
    <dbReference type="NCBI Taxonomy" id="527200"/>
    <lineage>
        <taxon>Bacteria</taxon>
        <taxon>Pseudomonadati</taxon>
        <taxon>Pseudomonadota</taxon>
        <taxon>Gammaproteobacteria</taxon>
        <taxon>Chromatiales</taxon>
        <taxon>Chromatiaceae</taxon>
        <taxon>Thiorhodococcus</taxon>
    </lineage>
</organism>
<dbReference type="InterPro" id="IPR050963">
    <property type="entry name" value="Sirohydro_Cobaltochel/CbiX"/>
</dbReference>
<comment type="caution">
    <text evidence="3">The sequence shown here is derived from an EMBL/GenBank/DDBJ whole genome shotgun (WGS) entry which is preliminary data.</text>
</comment>
<evidence type="ECO:0000313" key="4">
    <source>
        <dbReference type="Proteomes" id="UP001597337"/>
    </source>
</evidence>
<dbReference type="Gene3D" id="3.40.50.1400">
    <property type="match status" value="1"/>
</dbReference>
<protein>
    <submittedName>
        <fullName evidence="3">Sirohydrochlorin chelatase</fullName>
    </submittedName>
</protein>
<sequence length="305" mass="33335">MNKRLLNRVLGALVLLPLLLSGCGESISEEDGQTAKIGVLLVNHGSHSKGWRDMLIDVEHSVRDRVTADGRIAEVRTAFMEYTEPSISTQMRAFDEAGFDEVIVVPLFLTVSSHSLDDIPTILGMKADPRVMAKLAEEKVELYRPKARVTLTPMLDFSSLLKKNLLRRSQELAGETADTGVVLVAYGDARYNQQWEALVGDIGRYLKLKAGIDTVAYAWCGHLVDYSPEPTLRAIQQVLDLEDRAAVLPVLVAVDPAFQGDIIGAAVEQSPDSSRVLYAGDAILPDPGLNDWVVEIVRKTLDGGA</sequence>
<dbReference type="RefSeq" id="WP_386025890.1">
    <property type="nucleotide sequence ID" value="NZ_JBHUHX010000016.1"/>
</dbReference>
<keyword evidence="4" id="KW-1185">Reference proteome</keyword>
<evidence type="ECO:0000313" key="3">
    <source>
        <dbReference type="EMBL" id="MFD2111999.1"/>
    </source>
</evidence>
<dbReference type="PANTHER" id="PTHR33542">
    <property type="entry name" value="SIROHYDROCHLORIN FERROCHELATASE, CHLOROPLASTIC"/>
    <property type="match status" value="1"/>
</dbReference>
<dbReference type="Pfam" id="PF01903">
    <property type="entry name" value="CbiX"/>
    <property type="match status" value="1"/>
</dbReference>
<keyword evidence="1" id="KW-0479">Metal-binding</keyword>
<dbReference type="Proteomes" id="UP001597337">
    <property type="component" value="Unassembled WGS sequence"/>
</dbReference>
<dbReference type="CDD" id="cd03416">
    <property type="entry name" value="CbiX_SirB_N"/>
    <property type="match status" value="1"/>
</dbReference>
<accession>A0ABW4Y7H3</accession>
<dbReference type="EMBL" id="JBHUHX010000016">
    <property type="protein sequence ID" value="MFD2111999.1"/>
    <property type="molecule type" value="Genomic_DNA"/>
</dbReference>
<proteinExistence type="predicted"/>
<name>A0ABW4Y7H3_9GAMM</name>
<evidence type="ECO:0000256" key="2">
    <source>
        <dbReference type="ARBA" id="ARBA00023239"/>
    </source>
</evidence>
<dbReference type="SUPFAM" id="SSF53800">
    <property type="entry name" value="Chelatase"/>
    <property type="match status" value="1"/>
</dbReference>
<evidence type="ECO:0000256" key="1">
    <source>
        <dbReference type="ARBA" id="ARBA00022723"/>
    </source>
</evidence>
<dbReference type="PROSITE" id="PS51257">
    <property type="entry name" value="PROKAR_LIPOPROTEIN"/>
    <property type="match status" value="1"/>
</dbReference>
<reference evidence="4" key="1">
    <citation type="journal article" date="2019" name="Int. J. Syst. Evol. Microbiol.">
        <title>The Global Catalogue of Microorganisms (GCM) 10K type strain sequencing project: providing services to taxonomists for standard genome sequencing and annotation.</title>
        <authorList>
            <consortium name="The Broad Institute Genomics Platform"/>
            <consortium name="The Broad Institute Genome Sequencing Center for Infectious Disease"/>
            <person name="Wu L."/>
            <person name="Ma J."/>
        </authorList>
    </citation>
    <scope>NUCLEOTIDE SEQUENCE [LARGE SCALE GENOMIC DNA]</scope>
    <source>
        <strain evidence="4">KACC 12597</strain>
    </source>
</reference>
<dbReference type="PANTHER" id="PTHR33542:SF3">
    <property type="entry name" value="SIROHYDROCHLORIN FERROCHELATASE, CHLOROPLASTIC"/>
    <property type="match status" value="1"/>
</dbReference>